<sequence length="105" mass="11170">MEARSFISYLRTVVAQWASSSVALLPSGFSIVSYCFDHSGWPNQSKVTLLDRGGNNGGTGSLLTIGVQMLVSSSPGAKLTMEAVQTVNTLISRMVSDIKAAFHCN</sequence>
<dbReference type="EMBL" id="OOIL02003403">
    <property type="protein sequence ID" value="VFQ87873.1"/>
    <property type="molecule type" value="Genomic_DNA"/>
</dbReference>
<gene>
    <name evidence="2" type="ORF">CCAM_LOCUS29649</name>
    <name evidence="3" type="ORF">CCAM_LOCUS29659</name>
</gene>
<dbReference type="Pfam" id="PF25797">
    <property type="entry name" value="PDF2_C"/>
    <property type="match status" value="1"/>
</dbReference>
<reference evidence="2 4" key="1">
    <citation type="submission" date="2018-04" db="EMBL/GenBank/DDBJ databases">
        <authorList>
            <person name="Vogel A."/>
        </authorList>
    </citation>
    <scope>NUCLEOTIDE SEQUENCE [LARGE SCALE GENOMIC DNA]</scope>
</reference>
<dbReference type="PANTHER" id="PTHR45654:SF69">
    <property type="entry name" value="HOMEOBOX-LEUCINE ZIPPER PROTEIN ANTHOCYANINLESS 2-LIKE"/>
    <property type="match status" value="1"/>
</dbReference>
<dbReference type="OrthoDB" id="6159439at2759"/>
<feature type="domain" description="HD-Zip IV C-terminal" evidence="1">
    <location>
        <begin position="11"/>
        <end position="104"/>
    </location>
</feature>
<proteinExistence type="predicted"/>
<dbReference type="Proteomes" id="UP000595140">
    <property type="component" value="Unassembled WGS sequence"/>
</dbReference>
<protein>
    <recommendedName>
        <fullName evidence="1">HD-Zip IV C-terminal domain-containing protein</fullName>
    </recommendedName>
</protein>
<dbReference type="InterPro" id="IPR042160">
    <property type="entry name" value="HD-Zip_IV"/>
</dbReference>
<evidence type="ECO:0000313" key="3">
    <source>
        <dbReference type="EMBL" id="VFQ87883.1"/>
    </source>
</evidence>
<dbReference type="AlphaFoldDB" id="A0A484MFZ8"/>
<dbReference type="InterPro" id="IPR057993">
    <property type="entry name" value="HD-Zip_IV_C"/>
</dbReference>
<keyword evidence="4" id="KW-1185">Reference proteome</keyword>
<evidence type="ECO:0000259" key="1">
    <source>
        <dbReference type="Pfam" id="PF25797"/>
    </source>
</evidence>
<evidence type="ECO:0000313" key="4">
    <source>
        <dbReference type="Proteomes" id="UP000595140"/>
    </source>
</evidence>
<organism evidence="2 4">
    <name type="scientific">Cuscuta campestris</name>
    <dbReference type="NCBI Taxonomy" id="132261"/>
    <lineage>
        <taxon>Eukaryota</taxon>
        <taxon>Viridiplantae</taxon>
        <taxon>Streptophyta</taxon>
        <taxon>Embryophyta</taxon>
        <taxon>Tracheophyta</taxon>
        <taxon>Spermatophyta</taxon>
        <taxon>Magnoliopsida</taxon>
        <taxon>eudicotyledons</taxon>
        <taxon>Gunneridae</taxon>
        <taxon>Pentapetalae</taxon>
        <taxon>asterids</taxon>
        <taxon>lamiids</taxon>
        <taxon>Solanales</taxon>
        <taxon>Convolvulaceae</taxon>
        <taxon>Cuscuteae</taxon>
        <taxon>Cuscuta</taxon>
        <taxon>Cuscuta subgen. Grammica</taxon>
        <taxon>Cuscuta sect. Cleistogrammica</taxon>
    </lineage>
</organism>
<accession>A0A484MFZ8</accession>
<dbReference type="EMBL" id="OOIL02003403">
    <property type="protein sequence ID" value="VFQ87883.1"/>
    <property type="molecule type" value="Genomic_DNA"/>
</dbReference>
<name>A0A484MFZ8_9ASTE</name>
<evidence type="ECO:0000313" key="2">
    <source>
        <dbReference type="EMBL" id="VFQ87873.1"/>
    </source>
</evidence>
<dbReference type="PANTHER" id="PTHR45654">
    <property type="entry name" value="HOMEOBOX-LEUCINE ZIPPER PROTEIN MERISTEM L1"/>
    <property type="match status" value="1"/>
</dbReference>